<dbReference type="Pfam" id="PF00248">
    <property type="entry name" value="Aldo_ket_red"/>
    <property type="match status" value="1"/>
</dbReference>
<dbReference type="CDD" id="cd19086">
    <property type="entry name" value="AKR_AKR11C1"/>
    <property type="match status" value="1"/>
</dbReference>
<dbReference type="InterPro" id="IPR036812">
    <property type="entry name" value="NAD(P)_OxRdtase_dom_sf"/>
</dbReference>
<feature type="domain" description="NADP-dependent oxidoreductase" evidence="1">
    <location>
        <begin position="14"/>
        <end position="319"/>
    </location>
</feature>
<dbReference type="Proteomes" id="UP000758701">
    <property type="component" value="Unassembled WGS sequence"/>
</dbReference>
<dbReference type="InterPro" id="IPR023210">
    <property type="entry name" value="NADP_OxRdtase_dom"/>
</dbReference>
<evidence type="ECO:0000313" key="2">
    <source>
        <dbReference type="EMBL" id="MBZ6153976.1"/>
    </source>
</evidence>
<proteinExistence type="predicted"/>
<dbReference type="SUPFAM" id="SSF51430">
    <property type="entry name" value="NAD(P)-linked oxidoreductase"/>
    <property type="match status" value="1"/>
</dbReference>
<dbReference type="PANTHER" id="PTHR43312">
    <property type="entry name" value="D-THREO-ALDOSE 1-DEHYDROGENASE"/>
    <property type="match status" value="1"/>
</dbReference>
<sequence length="324" mass="35541">MEHRTICGTEVPPLGMGCWAIGGPFWEGSQPLGWGVVDDEESTAALRRAVDLGVVLFDTADVYGAGHSERVIAKAIGKYRDEILIATKWGNVFDESTRRITAQDAGPDHVRRAVEASLRRLDTDRIDLYQLHLADASRQEAMALREVLEELVAEGKIRSYGWSTDDPDRPTAMAGPHYGAVQHEVNVLSDAPRMFAVVEEHGWASLNRGPLAMGLLSAKYTADTRIGGEDVRGEAPVWVKYFRDGRPDSTWLERRDAVRDILTSGGRTLAQGALAWLWARSPRTVPIPGFRTVAQVEENAGALAHGPLTAAQVHEMDTVLGRAR</sequence>
<dbReference type="PANTHER" id="PTHR43312:SF1">
    <property type="entry name" value="NADP-DEPENDENT OXIDOREDUCTASE DOMAIN-CONTAINING PROTEIN"/>
    <property type="match status" value="1"/>
</dbReference>
<keyword evidence="3" id="KW-1185">Reference proteome</keyword>
<evidence type="ECO:0000259" key="1">
    <source>
        <dbReference type="Pfam" id="PF00248"/>
    </source>
</evidence>
<gene>
    <name evidence="2" type="ORF">KVH32_22890</name>
</gene>
<organism evidence="2 3">
    <name type="scientific">Streptomyces olivaceus</name>
    <dbReference type="NCBI Taxonomy" id="47716"/>
    <lineage>
        <taxon>Bacteria</taxon>
        <taxon>Bacillati</taxon>
        <taxon>Actinomycetota</taxon>
        <taxon>Actinomycetes</taxon>
        <taxon>Kitasatosporales</taxon>
        <taxon>Streptomycetaceae</taxon>
        <taxon>Streptomyces</taxon>
    </lineage>
</organism>
<dbReference type="Gene3D" id="3.20.20.100">
    <property type="entry name" value="NADP-dependent oxidoreductase domain"/>
    <property type="match status" value="1"/>
</dbReference>
<accession>A0ABS7W7P0</accession>
<comment type="caution">
    <text evidence="2">The sequence shown here is derived from an EMBL/GenBank/DDBJ whole genome shotgun (WGS) entry which is preliminary data.</text>
</comment>
<dbReference type="RefSeq" id="WP_037762177.1">
    <property type="nucleotide sequence ID" value="NZ_BNEG01000005.1"/>
</dbReference>
<dbReference type="EMBL" id="JAHSTP010000009">
    <property type="protein sequence ID" value="MBZ6153976.1"/>
    <property type="molecule type" value="Genomic_DNA"/>
</dbReference>
<protein>
    <submittedName>
        <fullName evidence="2">Aldo/keto reductase</fullName>
    </submittedName>
</protein>
<dbReference type="InterPro" id="IPR053135">
    <property type="entry name" value="AKR2_Oxidoreductase"/>
</dbReference>
<reference evidence="2 3" key="1">
    <citation type="submission" date="2021-06" db="EMBL/GenBank/DDBJ databases">
        <title>Ecological speciation of a Streptomyces species isolated from different habitats and geographic origins.</title>
        <authorList>
            <person name="Wang J."/>
        </authorList>
    </citation>
    <scope>NUCLEOTIDE SEQUENCE [LARGE SCALE GENOMIC DNA]</scope>
    <source>
        <strain evidence="2 3">FXJ8.012</strain>
    </source>
</reference>
<name>A0ABS7W7P0_STROV</name>
<evidence type="ECO:0000313" key="3">
    <source>
        <dbReference type="Proteomes" id="UP000758701"/>
    </source>
</evidence>